<protein>
    <recommendedName>
        <fullName evidence="4">Cell wall associated biofilm protein</fullName>
    </recommendedName>
</protein>
<accession>A0A367C9R4</accession>
<feature type="region of interest" description="Disordered" evidence="1">
    <location>
        <begin position="56"/>
        <end position="145"/>
    </location>
</feature>
<evidence type="ECO:0000313" key="3">
    <source>
        <dbReference type="Proteomes" id="UP000252797"/>
    </source>
</evidence>
<dbReference type="RefSeq" id="WP_373994301.1">
    <property type="nucleotide sequence ID" value="NZ_LEPB01000010.1"/>
</dbReference>
<sequence length="2169" mass="239544">MLELERGTEHLQMKNFRTIATSLLLFQHCLFPVTIFAEEAPVEIDTELVQRLQEQNELPAIESNPPTTESTAEEPVHTEPAEVPTTEDSNPEQPEQPKQPETVETTEPPIPETSEETVETTTPSAEDGKESSEGNGLPSPVLPKEEETEQLMVLPEAMRMSTYSLPNLNAYRPYLVNNGRSAYIEGKMQRATNRTLTLGAEAGAVQRFTVTFDAYAMVQGVGNDWISWIASNLSTAPDYYFKQMYYGNHPSFSNPYTLNNLRWSGVPSYLSVTATPTISGRQVTINVTIVRTKATTIDTNEKDTIRLLGNLTMGTTAVAPEVNNYSKKIADVNYSDAVIGEIVVNNPKPSVAIKDSVDVEATRNELSQDTIKSWFTTLPSNSNDYTFSATGPASWAPGATGTATVVMKHNSNGTTHTFTTRYTVRDTQKPTAKFKTQGVEIEARRTGGWTRADLLKFIDGDLQDNWSLPENIRIEATDNNGIYPLAGRAPGNTWAYIDIYDEAGNQYGEYVEFKIVDTQAPTGTVKSGTIDVEARRSTNLSQQELRELFTTLNDNWTLSENIKVYLVDDFGTATTVVGKAPGTETTFYLQLEDEAGNISRNVGSKRIRIVDTQAPTATVKTQGVEIEARRSGDWTRADLLKFIDGDLQDNWSLPENIRIEATDNNGIYPLAGRAPGNTWAYIDIYDEAGNKNGNYAEFKIVDTQAPTGTVKSDITIEARRNGDLSQAELRGFFSTMSDNWTLSENMKVHLVDGNGTATTIAGRAPGTHDFYLQLEDEAGNKSARTSVTIRIVDTQAPTGTVKSEVEVVEARRSGDLSQAELRGFFSTISDNWTLSENMKVHLLDATGTATTVAGKEPSTRIFYLQLEDEAGNKSSHMYIRIRIVDTQAPTGTLNTVVPTFEYRTQGDWSRDELLTFFNGELSDNWSEHKNITATMDRSIVDFSPSVNLQQATLTLTDEAGNKQSYPVQFLLTSFVIQPNVLIQAQRLPALSKETIKSWFQGLPSMVDDHYDFSTPESANGWEPGKTGQANVTIRSKLTNATQQKATNYTVVDTQAPEGTVKYRQTFEANRSRDFTQEELRQIFQSLSDNWSLLENITLKTSNLAGLSPNVSGYHYLLKITAADEEKNSRVFENVAVVIKDTQAPTATIKGETIAVEARRTGGLTREELLRFVDGGLSDNWSLPADISLAVVVPQGTGYVAVDVNQKPGTVITGHLLMTDEFGNQTIPGPKNQVSLLIRDTQAPTGTVKGEVEIEVRKSGDLSQAELRGFLTTMSDNWTSQGNINVHLVDANGAAATVAGKAPGTHTFYLQLEDETGNKSLGMSIPIRIVDTQAPTGIARDNVEAEARRSGNLSQAELRWHIILISDNWTLSENIKIHLVDANGAAATVAGKAPGTHNFHLQLEDEAGNKSSRMSVSIRIVDTQRPTGTMKDNIEVEARRSGDLSQAELRKMYTTMNDNWTLPEDMKVQLSFCDGITTVAGIAPGKTVTGVFRLKDEAGNQSFPIGSFIRIVDTQAPTATIKTKGVEIEARRTGEWTREDLLKFIDGDLQDNWSLPEDIRIEATDNHGIIQLAGRGPGDNWAYIDIYDEAGNKYSRYAEFKIVDTQAPTGTLNTVIPTFEYRTQGDWSREELLTFFSGELSDNWSEHKNITPTMDRSIVDFSPSVILQQATLTLTDEAGNKRSYPVQFFLTSFVIEPNVLIQAQRMPALSKETIKSWFQGLPSMVDEHYDFSTPESANGWEPGKAGQANVTIRNKVTNATQQTTTNYTVVDTQSPEGRVKTSRVTMEADRSRNFTQEELRQFFEELSDNWSYLEDITLKSSGSLSSLGPNTANNHYILAITATDEEKNSKRFERALVRINDTQAPTGTVKNEHMDIEARRTGDLSQAELRQFFTSVNDNWTLSKDIRFHLVNADGSATSIAGMNPGTSLDAYIQLEDEAGNKSSPMKISANIVDTTGPQGKLKENLAFQKGSAEPNARDYLDGEPSDNWTAPEAIKVTVAYENNADFTDLTVGTHKFVLTLADEYGNTTDLSGELEIKMNLKGYVDVTIPARISFAESKESGGIVSPKYQIQNNSNEELTVSVASMTSQSQTEKLTDIDLLMSNNYNDATIPLIENGQNLSQKTELVTLPKKTSSFAFSLYGTVGQNFDFDSLTDPLKPQYAVQFNFEIN</sequence>
<evidence type="ECO:0008006" key="4">
    <source>
        <dbReference type="Google" id="ProtNLM"/>
    </source>
</evidence>
<name>A0A367C9R4_9ENTE</name>
<evidence type="ECO:0000256" key="1">
    <source>
        <dbReference type="SAM" id="MobiDB-lite"/>
    </source>
</evidence>
<gene>
    <name evidence="2" type="ORF">EA71_03103</name>
</gene>
<organism evidence="2 3">
    <name type="scientific">Enterococcus durans</name>
    <dbReference type="NCBI Taxonomy" id="53345"/>
    <lineage>
        <taxon>Bacteria</taxon>
        <taxon>Bacillati</taxon>
        <taxon>Bacillota</taxon>
        <taxon>Bacilli</taxon>
        <taxon>Lactobacillales</taxon>
        <taxon>Enterococcaceae</taxon>
        <taxon>Enterococcus</taxon>
    </lineage>
</organism>
<evidence type="ECO:0000313" key="2">
    <source>
        <dbReference type="EMBL" id="RCA09405.1"/>
    </source>
</evidence>
<comment type="caution">
    <text evidence="2">The sequence shown here is derived from an EMBL/GenBank/DDBJ whole genome shotgun (WGS) entry which is preliminary data.</text>
</comment>
<dbReference type="Proteomes" id="UP000252797">
    <property type="component" value="Unassembled WGS sequence"/>
</dbReference>
<reference evidence="2 3" key="1">
    <citation type="submission" date="2015-06" db="EMBL/GenBank/DDBJ databases">
        <title>The Genome Sequence of Enterococcus durans 4EA1.</title>
        <authorList>
            <consortium name="The Broad Institute Genomics Platform"/>
            <consortium name="The Broad Institute Genome Sequencing Center for Infectious Disease"/>
            <person name="Earl A.M."/>
            <person name="Van Tyne D."/>
            <person name="Lebreton F."/>
            <person name="Saavedra J.T."/>
            <person name="Gilmore M.S."/>
            <person name="Manson Mcguire A."/>
            <person name="Clock S."/>
            <person name="Crupain M."/>
            <person name="Rangan U."/>
            <person name="Young S."/>
            <person name="Abouelleil A."/>
            <person name="Cao P."/>
            <person name="Chapman S.B."/>
            <person name="Griggs A."/>
            <person name="Priest M."/>
            <person name="Shea T."/>
            <person name="Wortman J."/>
            <person name="Nusbaum C."/>
            <person name="Birren B."/>
        </authorList>
    </citation>
    <scope>NUCLEOTIDE SEQUENCE [LARGE SCALE GENOMIC DNA]</scope>
    <source>
        <strain evidence="2 3">4EA1</strain>
    </source>
</reference>
<dbReference type="STRING" id="53345.LIU_02585"/>
<dbReference type="EMBL" id="LEPB01000010">
    <property type="protein sequence ID" value="RCA09405.1"/>
    <property type="molecule type" value="Genomic_DNA"/>
</dbReference>
<proteinExistence type="predicted"/>